<name>A0A835JQ65_9ROSI</name>
<reference evidence="1 2" key="1">
    <citation type="submission" date="2020-10" db="EMBL/GenBank/DDBJ databases">
        <title>Plant Genome Project.</title>
        <authorList>
            <person name="Zhang R.-G."/>
        </authorList>
    </citation>
    <scope>NUCLEOTIDE SEQUENCE [LARGE SCALE GENOMIC DNA]</scope>
    <source>
        <strain evidence="1">FAFU-HL-1</strain>
        <tissue evidence="1">Leaf</tissue>
    </source>
</reference>
<proteinExistence type="predicted"/>
<organism evidence="1 2">
    <name type="scientific">Salix dunnii</name>
    <dbReference type="NCBI Taxonomy" id="1413687"/>
    <lineage>
        <taxon>Eukaryota</taxon>
        <taxon>Viridiplantae</taxon>
        <taxon>Streptophyta</taxon>
        <taxon>Embryophyta</taxon>
        <taxon>Tracheophyta</taxon>
        <taxon>Spermatophyta</taxon>
        <taxon>Magnoliopsida</taxon>
        <taxon>eudicotyledons</taxon>
        <taxon>Gunneridae</taxon>
        <taxon>Pentapetalae</taxon>
        <taxon>rosids</taxon>
        <taxon>fabids</taxon>
        <taxon>Malpighiales</taxon>
        <taxon>Salicaceae</taxon>
        <taxon>Saliceae</taxon>
        <taxon>Salix</taxon>
    </lineage>
</organism>
<dbReference type="AlphaFoldDB" id="A0A835JQ65"/>
<evidence type="ECO:0000313" key="2">
    <source>
        <dbReference type="Proteomes" id="UP000657918"/>
    </source>
</evidence>
<evidence type="ECO:0000313" key="1">
    <source>
        <dbReference type="EMBL" id="KAF9675362.1"/>
    </source>
</evidence>
<comment type="caution">
    <text evidence="1">The sequence shown here is derived from an EMBL/GenBank/DDBJ whole genome shotgun (WGS) entry which is preliminary data.</text>
</comment>
<dbReference type="Proteomes" id="UP000657918">
    <property type="component" value="Unassembled WGS sequence"/>
</dbReference>
<gene>
    <name evidence="1" type="ORF">SADUNF_Sadunf09G0024300</name>
</gene>
<dbReference type="EMBL" id="JADGMS010000009">
    <property type="protein sequence ID" value="KAF9675362.1"/>
    <property type="molecule type" value="Genomic_DNA"/>
</dbReference>
<keyword evidence="2" id="KW-1185">Reference proteome</keyword>
<sequence length="124" mass="14480">MQYAFYFCVDFPKTKNGTNELIRKTKSCVPFQHYKKRFFRACCCKEHFTDTDQLLLINSGKDKKYALTRWRPFLPAASVANKGASREEVKTDLVLENEAVIRYKKSTLKCIVDLFVCYMQLNTA</sequence>
<accession>A0A835JQ65</accession>
<protein>
    <submittedName>
        <fullName evidence="1">Uncharacterized protein</fullName>
    </submittedName>
</protein>